<dbReference type="PANTHER" id="PTHR24166:SF47">
    <property type="entry name" value="M-PHASE PHOSPHOPROTEIN 8"/>
    <property type="match status" value="1"/>
</dbReference>
<dbReference type="PRINTS" id="PR01415">
    <property type="entry name" value="ANKYRIN"/>
</dbReference>
<sequence length="1771" mass="187030">MSLAANMLRVFQVSGQELVTMRTEELDDVLALKRHLRTVYGFPVSIQQLLHHGSHLIDSSDLTQLEMPMDVQVVLSGLSSVEQKREASTELLEYAATQGHLQVARFLLEAGADKDVRDVRDVHDGHYGDTPLISASVNGHAEVVGFLLEAGAAKNVQGFGGATALSAASRKGHVRVAGLLLESGADPNIQDQVGSTALHHASDAGHAEIVRLLVDADADKDAHDKNAGNAALIFTSSYSGELAPWHKIGEEPKCARRCFSGTAVANGQVLQRLLPPAVPFAVWILTDDHDASGIAGGHCANYDFELELGPIEPSRLTSEFLGPPAWLCEGGAWPARLEQLPYGAAGTADSGRPSVLRQHSFALRDVFDLTRPSQSGISGVHSLEIQVSEPSDFRLTTHFPTVPARPQLAKGRQEEAWLSLGRSTDGEAFSTVRVPAAGREFRHSISAELQPGEYTVLFIMEMPAGGLRPCASVLLNLALEPKTEESGSCPSYDRNGILDLQAMSEPLPLSAWTERPKSFQVMLPRPEGGGEDGEGDAKGLQIIARSSMNIGEIGAGGLVDTPPVLLHAKVLSPFLHGDLQITFYEDGQPIAEPRPLPDGNGYAAMVGPVRANAFYEVVLLHAPRKPTTRSTCVDVSVDLASVSLTPPSLQGRFVAPLPGADTCWLSGQFLPSQIRVREGVATVVEGEYLLPPAGGSHAIQITGVASDVILKATVSSADAEVRIGQEPLTLDGLGEDRFFGTGALRTVSVRAARLASASTSCPLLKLHLVLTTEKSLLSCPSAGATPLQELAKSLAEALTEQPADMATLRQLSATLPGQDFSAASAPVTVLAASAELRLELSLEAPWLPLELLLLRQGQEEKAWARARPSGRRLVMLLPNLPKGQYQLMLKTWMPSTSLPSRCVELLGTAALLAPGGRDTSNYRQEMLDLPEILAVAAPPAKLTPGWWQVMDRMLFSEIFAIPAGGAATSAVSLDAPAVLRIVAEPADILAPRMSIEVHRGLMEVMPSSSAVGPGVVFQLQPGSYELRFRSTDIEVCRGCPHDAVPFFVTIGLGAADDAAGSSVHCDSVTRMMDLGSDLKAENAFESTNHLNIRALPSSMKLPVKVGQPSVVTIAAWSPFIAHYVRVALVTEEGLWVGEQRCRRSSLEIELPPGDYQMIVEEPAPLAPSPQGCMAMGVAVSLAPFTSVARSLRPGQVAMHSAAATLPAFLGPGLGLGARCDGLGALPLPLDVISTTGGSLGLGGPIDGSGRLLIRQRVMLTDIHDGRKKVFLRVPAWSLVRVAVASADAESVEVVLEDSGHQPIIPADTHILGAAGGRAASYSLEGGGSLWLSFHREHRIAAGAGCASFDWMLQVMPSGDTTAMSDCGPESSSLEDLAAKAVSSFGTSAVAAADGRVQTGQPGGTSASLPLSLAESALVEVEVQFNFLLSNIHLWLEVSAGASGGPVEAAGPAIAAHGVASAARNAQAVLQLRLAAGQHAVRIRHDDAIGNKAFARTRRCVPLGLRLRRVSLLSPKPVVGPFLAAPLASGADLVLSITTPTGDGEPALPSLVGLPPTATSAAKGAAVGGLVAAWSGSTLSTAALAGEGRAVEPAPGTGSRLWALPLHFEGQGEAGEVWIALDRSGTGTPWSGQTPPALTGPPRLWPPSVEPARSALRREVAGLIPLSEELEKESAHRHQQASESVLSTRLIFWLVVLAALAYYLYTSRPAWFVNLTQELGGLVERQHQKFTSGREFAVSEMGSMVEFTSAFTRRREEAQPRSAARMYGTLDL</sequence>
<dbReference type="Gene3D" id="1.25.40.20">
    <property type="entry name" value="Ankyrin repeat-containing domain"/>
    <property type="match status" value="1"/>
</dbReference>
<dbReference type="SMART" id="SM00248">
    <property type="entry name" value="ANK"/>
    <property type="match status" value="4"/>
</dbReference>
<dbReference type="PROSITE" id="PS50297">
    <property type="entry name" value="ANK_REP_REGION"/>
    <property type="match status" value="4"/>
</dbReference>
<keyword evidence="1" id="KW-0677">Repeat</keyword>
<dbReference type="SUPFAM" id="SSF54236">
    <property type="entry name" value="Ubiquitin-like"/>
    <property type="match status" value="1"/>
</dbReference>
<evidence type="ECO:0000256" key="3">
    <source>
        <dbReference type="PROSITE-ProRule" id="PRU00023"/>
    </source>
</evidence>
<comment type="caution">
    <text evidence="5">The sequence shown here is derived from an EMBL/GenBank/DDBJ whole genome shotgun (WGS) entry which is preliminary data.</text>
</comment>
<feature type="repeat" description="ANK" evidence="3">
    <location>
        <begin position="193"/>
        <end position="225"/>
    </location>
</feature>
<feature type="repeat" description="ANK" evidence="3">
    <location>
        <begin position="160"/>
        <end position="192"/>
    </location>
</feature>
<dbReference type="PROSITE" id="PS50053">
    <property type="entry name" value="UBIQUITIN_2"/>
    <property type="match status" value="1"/>
</dbReference>
<dbReference type="EMBL" id="CAJNDS010002257">
    <property type="protein sequence ID" value="CAE7395722.1"/>
    <property type="molecule type" value="Genomic_DNA"/>
</dbReference>
<dbReference type="PANTHER" id="PTHR24166">
    <property type="entry name" value="ROLLING PEBBLES, ISOFORM B"/>
    <property type="match status" value="1"/>
</dbReference>
<name>A0A812QNC4_9DINO</name>
<organism evidence="5 6">
    <name type="scientific">Symbiodinium natans</name>
    <dbReference type="NCBI Taxonomy" id="878477"/>
    <lineage>
        <taxon>Eukaryota</taxon>
        <taxon>Sar</taxon>
        <taxon>Alveolata</taxon>
        <taxon>Dinophyceae</taxon>
        <taxon>Suessiales</taxon>
        <taxon>Symbiodiniaceae</taxon>
        <taxon>Symbiodinium</taxon>
    </lineage>
</organism>
<dbReference type="PROSITE" id="PS50088">
    <property type="entry name" value="ANK_REPEAT"/>
    <property type="match status" value="4"/>
</dbReference>
<dbReference type="OrthoDB" id="445004at2759"/>
<dbReference type="InterPro" id="IPR050889">
    <property type="entry name" value="Dendritic_Spine_Reg/Scaffold"/>
</dbReference>
<dbReference type="InterPro" id="IPR036770">
    <property type="entry name" value="Ankyrin_rpt-contain_sf"/>
</dbReference>
<evidence type="ECO:0000313" key="6">
    <source>
        <dbReference type="Proteomes" id="UP000604046"/>
    </source>
</evidence>
<dbReference type="InterPro" id="IPR002110">
    <property type="entry name" value="Ankyrin_rpt"/>
</dbReference>
<reference evidence="5" key="1">
    <citation type="submission" date="2021-02" db="EMBL/GenBank/DDBJ databases">
        <authorList>
            <person name="Dougan E. K."/>
            <person name="Rhodes N."/>
            <person name="Thang M."/>
            <person name="Chan C."/>
        </authorList>
    </citation>
    <scope>NUCLEOTIDE SEQUENCE</scope>
</reference>
<dbReference type="InterPro" id="IPR000626">
    <property type="entry name" value="Ubiquitin-like_dom"/>
</dbReference>
<dbReference type="Proteomes" id="UP000604046">
    <property type="component" value="Unassembled WGS sequence"/>
</dbReference>
<keyword evidence="6" id="KW-1185">Reference proteome</keyword>
<evidence type="ECO:0000256" key="1">
    <source>
        <dbReference type="ARBA" id="ARBA00022737"/>
    </source>
</evidence>
<evidence type="ECO:0000259" key="4">
    <source>
        <dbReference type="PROSITE" id="PS50053"/>
    </source>
</evidence>
<dbReference type="InterPro" id="IPR029071">
    <property type="entry name" value="Ubiquitin-like_domsf"/>
</dbReference>
<feature type="domain" description="Ubiquitin-like" evidence="4">
    <location>
        <begin position="1"/>
        <end position="75"/>
    </location>
</feature>
<dbReference type="Pfam" id="PF12796">
    <property type="entry name" value="Ank_2"/>
    <property type="match status" value="1"/>
</dbReference>
<protein>
    <recommendedName>
        <fullName evidence="4">Ubiquitin-like domain-containing protein</fullName>
    </recommendedName>
</protein>
<feature type="repeat" description="ANK" evidence="3">
    <location>
        <begin position="127"/>
        <end position="159"/>
    </location>
</feature>
<evidence type="ECO:0000313" key="5">
    <source>
        <dbReference type="EMBL" id="CAE7395722.1"/>
    </source>
</evidence>
<dbReference type="Pfam" id="PF00023">
    <property type="entry name" value="Ank"/>
    <property type="match status" value="1"/>
</dbReference>
<dbReference type="CDD" id="cd17039">
    <property type="entry name" value="Ubl_ubiquitin_like"/>
    <property type="match status" value="1"/>
</dbReference>
<keyword evidence="2 3" id="KW-0040">ANK repeat</keyword>
<feature type="repeat" description="ANK" evidence="3">
    <location>
        <begin position="87"/>
        <end position="119"/>
    </location>
</feature>
<dbReference type="SUPFAM" id="SSF48403">
    <property type="entry name" value="Ankyrin repeat"/>
    <property type="match status" value="1"/>
</dbReference>
<evidence type="ECO:0000256" key="2">
    <source>
        <dbReference type="ARBA" id="ARBA00023043"/>
    </source>
</evidence>
<gene>
    <name evidence="5" type="ORF">SNAT2548_LOCUS21552</name>
</gene>
<proteinExistence type="predicted"/>
<accession>A0A812QNC4</accession>